<sequence>MLNKLRDFSRKLALSTFQHEFEHWQRSFDVKYTNKNVKNNMYGLHLGAFRLSMVAIFGLNDRIGNISYYDSTDVFWVIVRRNLYAMIVEVQQVAWVAFVNPMLRGLQAERSRLFIRLNKRRIGFQPWRNVQIQHCQDSGIRYLPASGTVEIKLNSNANLLGTCIIELQSWKEVANGVSGSQPLFQRPTFDIVSCNLLPSTETVSEPLLEIDVNTIESSSTFVLMKRTDYTSLHSPTAYCYRKSTHEHRALVVRSNRSLCCFTS</sequence>
<evidence type="ECO:0000313" key="1">
    <source>
        <dbReference type="EMBL" id="KAJ4444875.1"/>
    </source>
</evidence>
<keyword evidence="2" id="KW-1185">Reference proteome</keyword>
<proteinExistence type="predicted"/>
<protein>
    <submittedName>
        <fullName evidence="1">Uncharacterized protein</fullName>
    </submittedName>
</protein>
<organism evidence="1 2">
    <name type="scientific">Periplaneta americana</name>
    <name type="common">American cockroach</name>
    <name type="synonym">Blatta americana</name>
    <dbReference type="NCBI Taxonomy" id="6978"/>
    <lineage>
        <taxon>Eukaryota</taxon>
        <taxon>Metazoa</taxon>
        <taxon>Ecdysozoa</taxon>
        <taxon>Arthropoda</taxon>
        <taxon>Hexapoda</taxon>
        <taxon>Insecta</taxon>
        <taxon>Pterygota</taxon>
        <taxon>Neoptera</taxon>
        <taxon>Polyneoptera</taxon>
        <taxon>Dictyoptera</taxon>
        <taxon>Blattodea</taxon>
        <taxon>Blattoidea</taxon>
        <taxon>Blattidae</taxon>
        <taxon>Blattinae</taxon>
        <taxon>Periplaneta</taxon>
    </lineage>
</organism>
<evidence type="ECO:0000313" key="2">
    <source>
        <dbReference type="Proteomes" id="UP001148838"/>
    </source>
</evidence>
<comment type="caution">
    <text evidence="1">The sequence shown here is derived from an EMBL/GenBank/DDBJ whole genome shotgun (WGS) entry which is preliminary data.</text>
</comment>
<dbReference type="Proteomes" id="UP001148838">
    <property type="component" value="Unassembled WGS sequence"/>
</dbReference>
<accession>A0ABQ8TG81</accession>
<gene>
    <name evidence="1" type="ORF">ANN_06672</name>
</gene>
<dbReference type="EMBL" id="JAJSOF020000011">
    <property type="protein sequence ID" value="KAJ4444875.1"/>
    <property type="molecule type" value="Genomic_DNA"/>
</dbReference>
<name>A0ABQ8TG81_PERAM</name>
<reference evidence="1 2" key="1">
    <citation type="journal article" date="2022" name="Allergy">
        <title>Genome assembly and annotation of Periplaneta americana reveal a comprehensive cockroach allergen profile.</title>
        <authorList>
            <person name="Wang L."/>
            <person name="Xiong Q."/>
            <person name="Saelim N."/>
            <person name="Wang L."/>
            <person name="Nong W."/>
            <person name="Wan A.T."/>
            <person name="Shi M."/>
            <person name="Liu X."/>
            <person name="Cao Q."/>
            <person name="Hui J.H.L."/>
            <person name="Sookrung N."/>
            <person name="Leung T.F."/>
            <person name="Tungtrongchitr A."/>
            <person name="Tsui S.K.W."/>
        </authorList>
    </citation>
    <scope>NUCLEOTIDE SEQUENCE [LARGE SCALE GENOMIC DNA]</scope>
    <source>
        <strain evidence="1">PWHHKU_190912</strain>
    </source>
</reference>